<protein>
    <recommendedName>
        <fullName evidence="2">hydroxymethylpyrimidine kinase</fullName>
        <ecNumber evidence="2">2.7.1.49</ecNumber>
    </recommendedName>
</protein>
<dbReference type="EMBL" id="JAYKLX010000009">
    <property type="protein sequence ID" value="MEB3347594.1"/>
    <property type="molecule type" value="Genomic_DNA"/>
</dbReference>
<dbReference type="Gene3D" id="3.40.1190.20">
    <property type="match status" value="1"/>
</dbReference>
<dbReference type="InterPro" id="IPR004399">
    <property type="entry name" value="HMP/HMP-P_kinase_dom"/>
</dbReference>
<dbReference type="SUPFAM" id="SSF53613">
    <property type="entry name" value="Ribokinase-like"/>
    <property type="match status" value="1"/>
</dbReference>
<evidence type="ECO:0000313" key="5">
    <source>
        <dbReference type="Proteomes" id="UP001327027"/>
    </source>
</evidence>
<name>A0ABU6A0F3_9FLAO</name>
<dbReference type="CDD" id="cd01169">
    <property type="entry name" value="HMPP_kinase"/>
    <property type="match status" value="1"/>
</dbReference>
<reference evidence="4 5" key="1">
    <citation type="journal article" date="2013" name="Int. J. Syst. Evol. Microbiol.">
        <title>Aquimarina gracilis sp. nov., isolated from the gut microflora of a mussel, Mytilus coruscus, and emended description of Aquimarina spongiae.</title>
        <authorList>
            <person name="Park S.C."/>
            <person name="Choe H.N."/>
            <person name="Baik K.S."/>
            <person name="Seong C.N."/>
        </authorList>
    </citation>
    <scope>NUCLEOTIDE SEQUENCE [LARGE SCALE GENOMIC DNA]</scope>
    <source>
        <strain evidence="4 5">PSC32</strain>
    </source>
</reference>
<proteinExistence type="predicted"/>
<evidence type="ECO:0000256" key="2">
    <source>
        <dbReference type="ARBA" id="ARBA00012135"/>
    </source>
</evidence>
<keyword evidence="5" id="KW-1185">Reference proteome</keyword>
<feature type="domain" description="Pyridoxamine kinase/Phosphomethylpyrimidine kinase" evidence="3">
    <location>
        <begin position="14"/>
        <end position="247"/>
    </location>
</feature>
<dbReference type="Proteomes" id="UP001327027">
    <property type="component" value="Unassembled WGS sequence"/>
</dbReference>
<evidence type="ECO:0000259" key="3">
    <source>
        <dbReference type="Pfam" id="PF08543"/>
    </source>
</evidence>
<dbReference type="GO" id="GO:0016301">
    <property type="term" value="F:kinase activity"/>
    <property type="evidence" value="ECO:0007669"/>
    <property type="project" value="UniProtKB-KW"/>
</dbReference>
<gene>
    <name evidence="4" type="ORF">U6A24_19110</name>
</gene>
<organism evidence="4 5">
    <name type="scientific">Aquimarina gracilis</name>
    <dbReference type="NCBI Taxonomy" id="874422"/>
    <lineage>
        <taxon>Bacteria</taxon>
        <taxon>Pseudomonadati</taxon>
        <taxon>Bacteroidota</taxon>
        <taxon>Flavobacteriia</taxon>
        <taxon>Flavobacteriales</taxon>
        <taxon>Flavobacteriaceae</taxon>
        <taxon>Aquimarina</taxon>
    </lineage>
</organism>
<dbReference type="PANTHER" id="PTHR20858:SF17">
    <property type="entry name" value="HYDROXYMETHYLPYRIMIDINE_PHOSPHOMETHYLPYRIMIDINE KINASE THI20-RELATED"/>
    <property type="match status" value="1"/>
</dbReference>
<dbReference type="InterPro" id="IPR029056">
    <property type="entry name" value="Ribokinase-like"/>
</dbReference>
<dbReference type="RefSeq" id="WP_324181618.1">
    <property type="nucleotide sequence ID" value="NZ_BAABAW010000014.1"/>
</dbReference>
<comment type="pathway">
    <text evidence="1">Cofactor biosynthesis; thiamine diphosphate biosynthesis.</text>
</comment>
<evidence type="ECO:0000256" key="1">
    <source>
        <dbReference type="ARBA" id="ARBA00004948"/>
    </source>
</evidence>
<keyword evidence="4" id="KW-0808">Transferase</keyword>
<comment type="caution">
    <text evidence="4">The sequence shown here is derived from an EMBL/GenBank/DDBJ whole genome shotgun (WGS) entry which is preliminary data.</text>
</comment>
<keyword evidence="4" id="KW-0418">Kinase</keyword>
<dbReference type="EC" id="2.7.1.49" evidence="2"/>
<dbReference type="Pfam" id="PF08543">
    <property type="entry name" value="Phos_pyr_kin"/>
    <property type="match status" value="1"/>
</dbReference>
<accession>A0ABU6A0F3</accession>
<sequence>MKDRPFVLTIAGFDPSSGAGLTADIKTFEALKVYGLSVCTTNTIQNDIDFIACHWVDIKVIKTQIEILFSRFEIDFVKIGIVKDWQVLNTIINVLFEKNPDIKIVLDPVLKSSSGFDFRKPNSDAKQKFKIQFEEILNKVYLLTPNFQEIEKLFPEKSIAETIKHISSKTNILLKGGHRENQIGVDELFVQNDNHFMLNPNGKNISEKHGSGCILSSAITAYLALGFPILKACYRGKRYTEKVLSSNKTLLGYHRI</sequence>
<dbReference type="PANTHER" id="PTHR20858">
    <property type="entry name" value="PHOSPHOMETHYLPYRIMIDINE KINASE"/>
    <property type="match status" value="1"/>
</dbReference>
<dbReference type="InterPro" id="IPR013749">
    <property type="entry name" value="PM/HMP-P_kinase-1"/>
</dbReference>
<evidence type="ECO:0000313" key="4">
    <source>
        <dbReference type="EMBL" id="MEB3347594.1"/>
    </source>
</evidence>